<organism evidence="7">
    <name type="scientific">Cyprideis torosa</name>
    <dbReference type="NCBI Taxonomy" id="163714"/>
    <lineage>
        <taxon>Eukaryota</taxon>
        <taxon>Metazoa</taxon>
        <taxon>Ecdysozoa</taxon>
        <taxon>Arthropoda</taxon>
        <taxon>Crustacea</taxon>
        <taxon>Oligostraca</taxon>
        <taxon>Ostracoda</taxon>
        <taxon>Podocopa</taxon>
        <taxon>Podocopida</taxon>
        <taxon>Cytherocopina</taxon>
        <taxon>Cytheroidea</taxon>
        <taxon>Cytherideidae</taxon>
        <taxon>Cyprideis</taxon>
    </lineage>
</organism>
<dbReference type="PANTHER" id="PTHR12042">
    <property type="entry name" value="LACTOSYLCERAMIDE 4-ALPHA-GALACTOSYLTRANSFERASE ALPHA- 1,4-GALACTOSYLTRANSFERASE"/>
    <property type="match status" value="1"/>
</dbReference>
<dbReference type="Pfam" id="PF04572">
    <property type="entry name" value="Gb3_synth"/>
    <property type="match status" value="1"/>
</dbReference>
<evidence type="ECO:0000313" key="7">
    <source>
        <dbReference type="EMBL" id="CAD7229375.1"/>
    </source>
</evidence>
<dbReference type="Pfam" id="PF04488">
    <property type="entry name" value="Gly_transf_sug"/>
    <property type="match status" value="1"/>
</dbReference>
<dbReference type="GO" id="GO:0006688">
    <property type="term" value="P:glycosphingolipid biosynthetic process"/>
    <property type="evidence" value="ECO:0007669"/>
    <property type="project" value="TreeGrafter"/>
</dbReference>
<name>A0A7R8ZMF0_9CRUS</name>
<keyword evidence="3" id="KW-0328">Glycosyltransferase</keyword>
<dbReference type="InterPro" id="IPR007577">
    <property type="entry name" value="GlycoTrfase_DXD_sugar-bd_CS"/>
</dbReference>
<evidence type="ECO:0000256" key="2">
    <source>
        <dbReference type="ARBA" id="ARBA00009003"/>
    </source>
</evidence>
<comment type="subcellular location">
    <subcellularLocation>
        <location evidence="1">Golgi apparatus membrane</location>
        <topology evidence="1">Single-pass type II membrane protein</topology>
    </subcellularLocation>
</comment>
<proteinExistence type="inferred from homology"/>
<evidence type="ECO:0000256" key="6">
    <source>
        <dbReference type="ARBA" id="ARBA00023136"/>
    </source>
</evidence>
<dbReference type="InterPro" id="IPR051981">
    <property type="entry name" value="Glycosyltransf_32"/>
</dbReference>
<evidence type="ECO:0000256" key="5">
    <source>
        <dbReference type="ARBA" id="ARBA00023034"/>
    </source>
</evidence>
<keyword evidence="4" id="KW-0808">Transferase</keyword>
<comment type="similarity">
    <text evidence="2">Belongs to the glycosyltransferase 32 family.</text>
</comment>
<keyword evidence="6" id="KW-0472">Membrane</keyword>
<dbReference type="PANTHER" id="PTHR12042:SF21">
    <property type="entry name" value="ALPHA1,4-GALACTOSYLTRANSFERASE 1-RELATED"/>
    <property type="match status" value="1"/>
</dbReference>
<dbReference type="Gene3D" id="3.90.550.20">
    <property type="match status" value="1"/>
</dbReference>
<sequence>MDKQSVPKSRKLIRLLKLLLILVFLVLLVQVITYLIWSVRSIPWQLLIPTTGTEDNKPTLREHPSTTDLNYFDSKCWNSTCIFLTETSGQNYILPRYQCAIESAASHHPHRPIILLTSAYQDPEQRPLQDILKAFPNIHVVPANFQDFLQKTPLQDLYLREQSSKFLYPHLSDIVRVGVLYRYGGIYIDLDLITLQNYDLLPDGVALFHNGKVIDSIRKLVFWLTRFDVLSFSFERNERLIAQVASSFMKLSKQKHHLLLDYFEEISSTTIDPDCYPCLLPRALGKVVMEWCPSAVSGESPLTNCSREDELFVYPVKTVYPILDFELTKVFSASQEDREEVVKRISDKSAFAIHISNHIINWSDNWYRQNTAYSIIALKECPVAYRYLLSTRHL</sequence>
<dbReference type="OrthoDB" id="409543at2759"/>
<accession>A0A7R8ZMF0</accession>
<dbReference type="InterPro" id="IPR007652">
    <property type="entry name" value="A1-4-GlycosylTfrase_dom"/>
</dbReference>
<dbReference type="EMBL" id="OB662033">
    <property type="protein sequence ID" value="CAD7229375.1"/>
    <property type="molecule type" value="Genomic_DNA"/>
</dbReference>
<evidence type="ECO:0000256" key="3">
    <source>
        <dbReference type="ARBA" id="ARBA00022676"/>
    </source>
</evidence>
<evidence type="ECO:0000256" key="1">
    <source>
        <dbReference type="ARBA" id="ARBA00004323"/>
    </source>
</evidence>
<dbReference type="GO" id="GO:0000139">
    <property type="term" value="C:Golgi membrane"/>
    <property type="evidence" value="ECO:0007669"/>
    <property type="project" value="UniProtKB-SubCell"/>
</dbReference>
<dbReference type="GO" id="GO:0016758">
    <property type="term" value="F:hexosyltransferase activity"/>
    <property type="evidence" value="ECO:0007669"/>
    <property type="project" value="TreeGrafter"/>
</dbReference>
<evidence type="ECO:0000256" key="4">
    <source>
        <dbReference type="ARBA" id="ARBA00022679"/>
    </source>
</evidence>
<protein>
    <submittedName>
        <fullName evidence="7">Uncharacterized protein</fullName>
    </submittedName>
</protein>
<reference evidence="7" key="1">
    <citation type="submission" date="2020-11" db="EMBL/GenBank/DDBJ databases">
        <authorList>
            <person name="Tran Van P."/>
        </authorList>
    </citation>
    <scope>NUCLEOTIDE SEQUENCE</scope>
</reference>
<gene>
    <name evidence="7" type="ORF">CTOB1V02_LOCUS7247</name>
</gene>
<dbReference type="InterPro" id="IPR029044">
    <property type="entry name" value="Nucleotide-diphossugar_trans"/>
</dbReference>
<dbReference type="SUPFAM" id="SSF53448">
    <property type="entry name" value="Nucleotide-diphospho-sugar transferases"/>
    <property type="match status" value="1"/>
</dbReference>
<dbReference type="AlphaFoldDB" id="A0A7R8ZMF0"/>
<keyword evidence="5" id="KW-0333">Golgi apparatus</keyword>